<dbReference type="EMBL" id="ABIL02000003">
    <property type="protein sequence ID" value="EDS73578.1"/>
    <property type="molecule type" value="Genomic_DNA"/>
</dbReference>
<dbReference type="Proteomes" id="UP000005178">
    <property type="component" value="Unassembled WGS sequence"/>
</dbReference>
<sequence>MLNKGFQPLNLPAGFRPAPHQKFARPNFWIKGRHSIAVVAYSDWIFYKMLPAFCETVATPFP</sequence>
<reference evidence="1" key="1">
    <citation type="submission" date="2008-01" db="EMBL/GenBank/DDBJ databases">
        <authorList>
            <person name="Fulton L."/>
            <person name="Clifton S."/>
            <person name="Fulton B."/>
            <person name="Xu J."/>
            <person name="Minx P."/>
            <person name="Pepin K.H."/>
            <person name="Johnson M."/>
            <person name="Thiruvilangam P."/>
            <person name="Bhonagiri V."/>
            <person name="Nash W.E."/>
            <person name="Mardis E.R."/>
            <person name="Wilson R.K."/>
        </authorList>
    </citation>
    <scope>NUCLEOTIDE SEQUENCE [LARGE SCALE GENOMIC DNA]</scope>
    <source>
        <strain evidence="1">DSM 17244</strain>
    </source>
</reference>
<name>B1C609_9FIRM</name>
<dbReference type="AlphaFoldDB" id="B1C609"/>
<organism evidence="1 2">
    <name type="scientific">Anaerofustis stercorihominis DSM 17244</name>
    <dbReference type="NCBI Taxonomy" id="445971"/>
    <lineage>
        <taxon>Bacteria</taxon>
        <taxon>Bacillati</taxon>
        <taxon>Bacillota</taxon>
        <taxon>Clostridia</taxon>
        <taxon>Eubacteriales</taxon>
        <taxon>Eubacteriaceae</taxon>
        <taxon>Anaerofustis</taxon>
    </lineage>
</organism>
<dbReference type="HOGENOM" id="CLU_2894065_0_0_9"/>
<proteinExistence type="predicted"/>
<reference evidence="1" key="2">
    <citation type="submission" date="2013-08" db="EMBL/GenBank/DDBJ databases">
        <title>Draft genome sequence of Anaerofustis stercorihominis (DSM 17244).</title>
        <authorList>
            <person name="Sudarsanam P."/>
            <person name="Ley R."/>
            <person name="Guruge J."/>
            <person name="Turnbaugh P.J."/>
            <person name="Mahowald M."/>
            <person name="Liep D."/>
            <person name="Gordon J."/>
        </authorList>
    </citation>
    <scope>NUCLEOTIDE SEQUENCE</scope>
    <source>
        <strain evidence="1">DSM 17244</strain>
    </source>
</reference>
<evidence type="ECO:0000313" key="2">
    <source>
        <dbReference type="Proteomes" id="UP000005178"/>
    </source>
</evidence>
<accession>B1C609</accession>
<comment type="caution">
    <text evidence="1">The sequence shown here is derived from an EMBL/GenBank/DDBJ whole genome shotgun (WGS) entry which is preliminary data.</text>
</comment>
<keyword evidence="2" id="KW-1185">Reference proteome</keyword>
<protein>
    <submittedName>
        <fullName evidence="1">Uncharacterized protein</fullName>
    </submittedName>
</protein>
<evidence type="ECO:0000313" key="1">
    <source>
        <dbReference type="EMBL" id="EDS73578.1"/>
    </source>
</evidence>
<gene>
    <name evidence="1" type="ORF">ANASTE_00147</name>
</gene>